<dbReference type="AlphaFoldDB" id="A0A0L6U8Q4"/>
<dbReference type="SUPFAM" id="SSF53098">
    <property type="entry name" value="Ribonuclease H-like"/>
    <property type="match status" value="1"/>
</dbReference>
<feature type="non-terminal residue" evidence="1">
    <location>
        <position position="1"/>
    </location>
</feature>
<comment type="caution">
    <text evidence="1">The sequence shown here is derived from an EMBL/GenBank/DDBJ whole genome shotgun (WGS) entry which is preliminary data.</text>
</comment>
<dbReference type="PANTHER" id="PTHR23272:SF161">
    <property type="entry name" value="ZINC FINGER BED DOMAIN-CONTAINING PROTEIN RICESLEEPER 1-LIKE"/>
    <property type="match status" value="1"/>
</dbReference>
<dbReference type="OrthoDB" id="2309955at2759"/>
<organism evidence="1 2">
    <name type="scientific">Puccinia sorghi</name>
    <dbReference type="NCBI Taxonomy" id="27349"/>
    <lineage>
        <taxon>Eukaryota</taxon>
        <taxon>Fungi</taxon>
        <taxon>Dikarya</taxon>
        <taxon>Basidiomycota</taxon>
        <taxon>Pucciniomycotina</taxon>
        <taxon>Pucciniomycetes</taxon>
        <taxon>Pucciniales</taxon>
        <taxon>Pucciniaceae</taxon>
        <taxon>Puccinia</taxon>
    </lineage>
</organism>
<sequence>AVEQVLFAVHVINLGAKAGFGAQFTCLEINVATRWNLTFAMFQPAIQLRASCDHFCKHNSEAEKFRLSPTEWNQASNLMKLLLPLSEATNMLCASRYSSLKKALRRGLYDQAQLIQPATQIVDKIEQYLLDAVKKTAYVSAMMLDPTFKISFWKKKKSFIMDYLHVS</sequence>
<name>A0A0L6U8Q4_9BASI</name>
<dbReference type="EMBL" id="LAVV01014533">
    <property type="protein sequence ID" value="KNZ44677.1"/>
    <property type="molecule type" value="Genomic_DNA"/>
</dbReference>
<evidence type="ECO:0000313" key="2">
    <source>
        <dbReference type="Proteomes" id="UP000037035"/>
    </source>
</evidence>
<dbReference type="InterPro" id="IPR012337">
    <property type="entry name" value="RNaseH-like_sf"/>
</dbReference>
<dbReference type="VEuPathDB" id="FungiDB:VP01_8936g1"/>
<gene>
    <name evidence="1" type="ORF">VP01_8936g1</name>
</gene>
<evidence type="ECO:0008006" key="3">
    <source>
        <dbReference type="Google" id="ProtNLM"/>
    </source>
</evidence>
<protein>
    <recommendedName>
        <fullName evidence="3">HAT C-terminal dimerisation domain-containing protein</fullName>
    </recommendedName>
</protein>
<proteinExistence type="predicted"/>
<reference evidence="1 2" key="1">
    <citation type="submission" date="2015-08" db="EMBL/GenBank/DDBJ databases">
        <title>Next Generation Sequencing and Analysis of the Genome of Puccinia sorghi L Schw, the Causal Agent of Maize Common Rust.</title>
        <authorList>
            <person name="Rochi L."/>
            <person name="Burguener G."/>
            <person name="Darino M."/>
            <person name="Turjanski A."/>
            <person name="Kreff E."/>
            <person name="Dieguez M.J."/>
            <person name="Sacco F."/>
        </authorList>
    </citation>
    <scope>NUCLEOTIDE SEQUENCE [LARGE SCALE GENOMIC DNA]</scope>
    <source>
        <strain evidence="1 2">RO10H11247</strain>
    </source>
</reference>
<accession>A0A0L6U8Q4</accession>
<dbReference type="PANTHER" id="PTHR23272">
    <property type="entry name" value="BED FINGER-RELATED"/>
    <property type="match status" value="1"/>
</dbReference>
<feature type="non-terminal residue" evidence="1">
    <location>
        <position position="167"/>
    </location>
</feature>
<dbReference type="Proteomes" id="UP000037035">
    <property type="component" value="Unassembled WGS sequence"/>
</dbReference>
<evidence type="ECO:0000313" key="1">
    <source>
        <dbReference type="EMBL" id="KNZ44677.1"/>
    </source>
</evidence>
<keyword evidence="2" id="KW-1185">Reference proteome</keyword>